<keyword evidence="1" id="KW-0472">Membrane</keyword>
<keyword evidence="1" id="KW-1133">Transmembrane helix</keyword>
<comment type="caution">
    <text evidence="2">The sequence shown here is derived from an EMBL/GenBank/DDBJ whole genome shotgun (WGS) entry which is preliminary data.</text>
</comment>
<organism evidence="2">
    <name type="scientific">marine sediment metagenome</name>
    <dbReference type="NCBI Taxonomy" id="412755"/>
    <lineage>
        <taxon>unclassified sequences</taxon>
        <taxon>metagenomes</taxon>
        <taxon>ecological metagenomes</taxon>
    </lineage>
</organism>
<dbReference type="EMBL" id="LAZR01013880">
    <property type="protein sequence ID" value="KKM19913.1"/>
    <property type="molecule type" value="Genomic_DNA"/>
</dbReference>
<evidence type="ECO:0000256" key="1">
    <source>
        <dbReference type="SAM" id="Phobius"/>
    </source>
</evidence>
<name>A0A0F9KCN1_9ZZZZ</name>
<feature type="transmembrane region" description="Helical" evidence="1">
    <location>
        <begin position="12"/>
        <end position="32"/>
    </location>
</feature>
<gene>
    <name evidence="2" type="ORF">LCGC14_1650880</name>
</gene>
<reference evidence="2" key="1">
    <citation type="journal article" date="2015" name="Nature">
        <title>Complex archaea that bridge the gap between prokaryotes and eukaryotes.</title>
        <authorList>
            <person name="Spang A."/>
            <person name="Saw J.H."/>
            <person name="Jorgensen S.L."/>
            <person name="Zaremba-Niedzwiedzka K."/>
            <person name="Martijn J."/>
            <person name="Lind A.E."/>
            <person name="van Eijk R."/>
            <person name="Schleper C."/>
            <person name="Guy L."/>
            <person name="Ettema T.J."/>
        </authorList>
    </citation>
    <scope>NUCLEOTIDE SEQUENCE</scope>
</reference>
<keyword evidence="1" id="KW-0812">Transmembrane</keyword>
<protein>
    <submittedName>
        <fullName evidence="2">Uncharacterized protein</fullName>
    </submittedName>
</protein>
<dbReference type="AlphaFoldDB" id="A0A0F9KCN1"/>
<evidence type="ECO:0000313" key="2">
    <source>
        <dbReference type="EMBL" id="KKM19913.1"/>
    </source>
</evidence>
<accession>A0A0F9KCN1</accession>
<sequence>MVLEKKLDGFLFLVKLLLKSLIMELSLLIYVFHMISSFNRLLQKIGRNDVRSRLLCCHQTCY</sequence>
<proteinExistence type="predicted"/>